<evidence type="ECO:0000259" key="1">
    <source>
        <dbReference type="PROSITE" id="PS51186"/>
    </source>
</evidence>
<dbReference type="Gene3D" id="3.40.630.30">
    <property type="match status" value="1"/>
</dbReference>
<accession>A0ABS9CMU9</accession>
<protein>
    <submittedName>
        <fullName evidence="2">GNAT family N-acetyltransferase</fullName>
    </submittedName>
</protein>
<evidence type="ECO:0000313" key="2">
    <source>
        <dbReference type="EMBL" id="MCF2651676.1"/>
    </source>
</evidence>
<feature type="domain" description="N-acetyltransferase" evidence="1">
    <location>
        <begin position="1"/>
        <end position="163"/>
    </location>
</feature>
<proteinExistence type="predicted"/>
<sequence length="197" mass="22896">MMLLQVQKLKLNEIKTIYDTHMQEAFPQSELRPYKNIEHLFECGHYVCYGLYEDEKLLAYAYFSRTRDRHYALLDYYAVVNGLRGGGIGSRFFALLREEMQALDGILLEVESVESTELADEKALRERRIAFYKRNGCAMTRAKCLLYGVDFNIMALPIAKPVPDSETVLFELESIYHVMFGDALYAKVCHPFLQEEH</sequence>
<reference evidence="2 3" key="1">
    <citation type="submission" date="2020-12" db="EMBL/GenBank/DDBJ databases">
        <title>Whole genome sequences of gut porcine anaerobes.</title>
        <authorList>
            <person name="Kubasova T."/>
            <person name="Jahodarova E."/>
            <person name="Rychlik I."/>
        </authorList>
    </citation>
    <scope>NUCLEOTIDE SEQUENCE [LARGE SCALE GENOMIC DNA]</scope>
    <source>
        <strain evidence="2 3">An867</strain>
    </source>
</reference>
<dbReference type="SUPFAM" id="SSF55729">
    <property type="entry name" value="Acyl-CoA N-acyltransferases (Nat)"/>
    <property type="match status" value="1"/>
</dbReference>
<organism evidence="2 3">
    <name type="scientific">Anaeromassilibacillus senegalensis</name>
    <dbReference type="NCBI Taxonomy" id="1673717"/>
    <lineage>
        <taxon>Bacteria</taxon>
        <taxon>Bacillati</taxon>
        <taxon>Bacillota</taxon>
        <taxon>Clostridia</taxon>
        <taxon>Eubacteriales</taxon>
        <taxon>Acutalibacteraceae</taxon>
        <taxon>Anaeromassilibacillus</taxon>
    </lineage>
</organism>
<evidence type="ECO:0000313" key="3">
    <source>
        <dbReference type="Proteomes" id="UP001299220"/>
    </source>
</evidence>
<name>A0ABS9CMU9_9FIRM</name>
<gene>
    <name evidence="2" type="ORF">JQM67_03590</name>
</gene>
<keyword evidence="3" id="KW-1185">Reference proteome</keyword>
<dbReference type="RefSeq" id="WP_235322683.1">
    <property type="nucleotide sequence ID" value="NZ_JAFBIT010000001.1"/>
</dbReference>
<dbReference type="InterPro" id="IPR016181">
    <property type="entry name" value="Acyl_CoA_acyltransferase"/>
</dbReference>
<dbReference type="Pfam" id="PF00583">
    <property type="entry name" value="Acetyltransf_1"/>
    <property type="match status" value="1"/>
</dbReference>
<dbReference type="EMBL" id="JAFBIT010000001">
    <property type="protein sequence ID" value="MCF2651676.1"/>
    <property type="molecule type" value="Genomic_DNA"/>
</dbReference>
<dbReference type="Proteomes" id="UP001299220">
    <property type="component" value="Unassembled WGS sequence"/>
</dbReference>
<dbReference type="InterPro" id="IPR000182">
    <property type="entry name" value="GNAT_dom"/>
</dbReference>
<dbReference type="PROSITE" id="PS51186">
    <property type="entry name" value="GNAT"/>
    <property type="match status" value="1"/>
</dbReference>
<comment type="caution">
    <text evidence="2">The sequence shown here is derived from an EMBL/GenBank/DDBJ whole genome shotgun (WGS) entry which is preliminary data.</text>
</comment>